<gene>
    <name evidence="8" type="ORF">L0C25_08965</name>
</gene>
<dbReference type="AlphaFoldDB" id="A0AA46TLL6"/>
<dbReference type="KEGG" id="sgrg:L0C25_08965"/>
<evidence type="ECO:0000256" key="2">
    <source>
        <dbReference type="ARBA" id="ARBA00022692"/>
    </source>
</evidence>
<evidence type="ECO:0000256" key="1">
    <source>
        <dbReference type="ARBA" id="ARBA00004141"/>
    </source>
</evidence>
<keyword evidence="2 6" id="KW-0812">Transmembrane</keyword>
<feature type="transmembrane region" description="Helical" evidence="6">
    <location>
        <begin position="166"/>
        <end position="185"/>
    </location>
</feature>
<protein>
    <submittedName>
        <fullName evidence="8">Phosphatase PAP2 family protein</fullName>
    </submittedName>
</protein>
<evidence type="ECO:0000256" key="3">
    <source>
        <dbReference type="ARBA" id="ARBA00022989"/>
    </source>
</evidence>
<keyword evidence="3 6" id="KW-1133">Transmembrane helix</keyword>
<reference evidence="8" key="1">
    <citation type="submission" date="2022-01" db="EMBL/GenBank/DDBJ databases">
        <title>Nocardioidaceae gen. sp. A5X3R13.</title>
        <authorList>
            <person name="Lopez Marin M.A."/>
            <person name="Uhlik O."/>
        </authorList>
    </citation>
    <scope>NUCLEOTIDE SEQUENCE</scope>
    <source>
        <strain evidence="8">A5X3R13</strain>
    </source>
</reference>
<feature type="transmembrane region" description="Helical" evidence="6">
    <location>
        <begin position="83"/>
        <end position="101"/>
    </location>
</feature>
<dbReference type="GO" id="GO:0016020">
    <property type="term" value="C:membrane"/>
    <property type="evidence" value="ECO:0007669"/>
    <property type="project" value="UniProtKB-SubCell"/>
</dbReference>
<organism evidence="8 9">
    <name type="scientific">Solicola gregarius</name>
    <dbReference type="NCBI Taxonomy" id="2908642"/>
    <lineage>
        <taxon>Bacteria</taxon>
        <taxon>Bacillati</taxon>
        <taxon>Actinomycetota</taxon>
        <taxon>Actinomycetes</taxon>
        <taxon>Propionibacteriales</taxon>
        <taxon>Nocardioidaceae</taxon>
        <taxon>Solicola</taxon>
    </lineage>
</organism>
<feature type="region of interest" description="Disordered" evidence="5">
    <location>
        <begin position="270"/>
        <end position="309"/>
    </location>
</feature>
<dbReference type="Proteomes" id="UP001164390">
    <property type="component" value="Chromosome"/>
</dbReference>
<dbReference type="Pfam" id="PF14378">
    <property type="entry name" value="PAP2_3"/>
    <property type="match status" value="1"/>
</dbReference>
<proteinExistence type="predicted"/>
<sequence length="309" mass="34351">MLKARASRTIPTQWFVVGEIVIVVGLFLVYKYARLLIAHPDAVAFDNADRVVNAESLLRLPSELHVQDVLLSSDLLVRLANAFYAYVHFPLTGLFLVWLFLRSRHHYLQLRTVLILMTGAALTIHTLFPLAPPRMLSNLGFIDTAAAYGPSVYHAAPQTDSVANQFAAMPSLHFGWAVVVAIGIIRAGRSPRRWLWILHPTVTLLVIVGTGNHYWLDAAVAGALLLVADHAVRRWAPVRRLAHPVVLPYPRLPHPHRGHDVRVATRRRVAPERHAHGAEVERPFSGGDVPSLVASRSPRPHSSSREPAR</sequence>
<keyword evidence="4 6" id="KW-0472">Membrane</keyword>
<dbReference type="EMBL" id="CP094970">
    <property type="protein sequence ID" value="UYM07189.1"/>
    <property type="molecule type" value="Genomic_DNA"/>
</dbReference>
<accession>A0AA46TLL6</accession>
<feature type="compositionally biased region" description="Basic and acidic residues" evidence="5">
    <location>
        <begin position="270"/>
        <end position="282"/>
    </location>
</feature>
<evidence type="ECO:0000256" key="5">
    <source>
        <dbReference type="SAM" id="MobiDB-lite"/>
    </source>
</evidence>
<feature type="transmembrane region" description="Helical" evidence="6">
    <location>
        <begin position="12"/>
        <end position="30"/>
    </location>
</feature>
<dbReference type="RefSeq" id="WP_271636138.1">
    <property type="nucleotide sequence ID" value="NZ_CP094970.1"/>
</dbReference>
<dbReference type="InterPro" id="IPR026841">
    <property type="entry name" value="Aur1/Ipt1"/>
</dbReference>
<evidence type="ECO:0000259" key="7">
    <source>
        <dbReference type="Pfam" id="PF14378"/>
    </source>
</evidence>
<evidence type="ECO:0000256" key="6">
    <source>
        <dbReference type="SAM" id="Phobius"/>
    </source>
</evidence>
<name>A0AA46TLL6_9ACTN</name>
<evidence type="ECO:0000256" key="4">
    <source>
        <dbReference type="ARBA" id="ARBA00023136"/>
    </source>
</evidence>
<evidence type="ECO:0000313" key="9">
    <source>
        <dbReference type="Proteomes" id="UP001164390"/>
    </source>
</evidence>
<comment type="subcellular location">
    <subcellularLocation>
        <location evidence="1">Membrane</location>
        <topology evidence="1">Multi-pass membrane protein</topology>
    </subcellularLocation>
</comment>
<feature type="transmembrane region" description="Helical" evidence="6">
    <location>
        <begin position="113"/>
        <end position="131"/>
    </location>
</feature>
<feature type="transmembrane region" description="Helical" evidence="6">
    <location>
        <begin position="192"/>
        <end position="208"/>
    </location>
</feature>
<evidence type="ECO:0000313" key="8">
    <source>
        <dbReference type="EMBL" id="UYM07189.1"/>
    </source>
</evidence>
<dbReference type="InterPro" id="IPR052185">
    <property type="entry name" value="IPC_Synthase-Related"/>
</dbReference>
<keyword evidence="9" id="KW-1185">Reference proteome</keyword>
<feature type="domain" description="Inositolphosphotransferase Aur1/Ipt1" evidence="7">
    <location>
        <begin position="51"/>
        <end position="229"/>
    </location>
</feature>
<dbReference type="PANTHER" id="PTHR31310">
    <property type="match status" value="1"/>
</dbReference>
<dbReference type="CDD" id="cd03386">
    <property type="entry name" value="PAP2_Aur1_like"/>
    <property type="match status" value="1"/>
</dbReference>
<dbReference type="PANTHER" id="PTHR31310:SF7">
    <property type="entry name" value="PA-PHOSPHATASE RELATED-FAMILY PROTEIN DDB_G0268928"/>
    <property type="match status" value="1"/>
</dbReference>